<feature type="compositionally biased region" description="Low complexity" evidence="1">
    <location>
        <begin position="175"/>
        <end position="186"/>
    </location>
</feature>
<dbReference type="InterPro" id="IPR038187">
    <property type="entry name" value="NAC_A/B_dom_sf"/>
</dbReference>
<dbReference type="Proteomes" id="UP000236319">
    <property type="component" value="Unassembled WGS sequence"/>
</dbReference>
<organism evidence="3 4">
    <name type="scientific">Babesia ovata</name>
    <dbReference type="NCBI Taxonomy" id="189622"/>
    <lineage>
        <taxon>Eukaryota</taxon>
        <taxon>Sar</taxon>
        <taxon>Alveolata</taxon>
        <taxon>Apicomplexa</taxon>
        <taxon>Aconoidasida</taxon>
        <taxon>Piroplasmida</taxon>
        <taxon>Babesiidae</taxon>
        <taxon>Babesia</taxon>
    </lineage>
</organism>
<dbReference type="Gene3D" id="2.20.70.30">
    <property type="entry name" value="Nascent polypeptide-associated complex domain"/>
    <property type="match status" value="1"/>
</dbReference>
<gene>
    <name evidence="3" type="ORF">BOVATA_000630</name>
</gene>
<dbReference type="RefSeq" id="XP_028864813.1">
    <property type="nucleotide sequence ID" value="XM_029008980.1"/>
</dbReference>
<feature type="compositionally biased region" description="Basic and acidic residues" evidence="1">
    <location>
        <begin position="201"/>
        <end position="213"/>
    </location>
</feature>
<dbReference type="Pfam" id="PF19026">
    <property type="entry name" value="UBA_HYPK"/>
    <property type="match status" value="1"/>
</dbReference>
<dbReference type="InterPro" id="IPR016641">
    <property type="entry name" value="EGD2/NACA0like"/>
</dbReference>
<reference evidence="3 4" key="1">
    <citation type="journal article" date="2017" name="BMC Genomics">
        <title>Whole-genome assembly of Babesia ovata and comparative genomics between closely related pathogens.</title>
        <authorList>
            <person name="Yamagishi J."/>
            <person name="Asada M."/>
            <person name="Hakimi H."/>
            <person name="Tanaka T.Q."/>
            <person name="Sugimoto C."/>
            <person name="Kawazu S."/>
        </authorList>
    </citation>
    <scope>NUCLEOTIDE SEQUENCE [LARGE SCALE GENOMIC DNA]</scope>
    <source>
        <strain evidence="3 4">Miyake</strain>
    </source>
</reference>
<dbReference type="AlphaFoldDB" id="A0A2H6K6G4"/>
<dbReference type="PANTHER" id="PTHR21713">
    <property type="entry name" value="NASCENT POLYPEPTIDE ASSOCIATED COMPLEX ALPHA SUBUNIT-RELATED"/>
    <property type="match status" value="1"/>
</dbReference>
<dbReference type="PROSITE" id="PS51151">
    <property type="entry name" value="NAC_AB"/>
    <property type="match status" value="1"/>
</dbReference>
<evidence type="ECO:0000256" key="1">
    <source>
        <dbReference type="SAM" id="MobiDB-lite"/>
    </source>
</evidence>
<dbReference type="FunFam" id="2.20.70.30:FF:000002">
    <property type="entry name" value="Nascent polypeptide-associated complex (NAC), alpha subunit"/>
    <property type="match status" value="1"/>
</dbReference>
<feature type="compositionally biased region" description="Acidic residues" evidence="1">
    <location>
        <begin position="15"/>
        <end position="31"/>
    </location>
</feature>
<evidence type="ECO:0000313" key="4">
    <source>
        <dbReference type="Proteomes" id="UP000236319"/>
    </source>
</evidence>
<feature type="region of interest" description="Disordered" evidence="1">
    <location>
        <begin position="158"/>
        <end position="226"/>
    </location>
</feature>
<evidence type="ECO:0000259" key="2">
    <source>
        <dbReference type="PROSITE" id="PS51151"/>
    </source>
</evidence>
<protein>
    <submittedName>
        <fullName evidence="3">NAC domain-containing protein</fullName>
    </submittedName>
</protein>
<feature type="domain" description="NAC-A/B" evidence="2">
    <location>
        <begin position="47"/>
        <end position="112"/>
    </location>
</feature>
<keyword evidence="4" id="KW-1185">Reference proteome</keyword>
<feature type="region of interest" description="Disordered" evidence="1">
    <location>
        <begin position="1"/>
        <end position="52"/>
    </location>
</feature>
<dbReference type="Gene3D" id="1.10.8.10">
    <property type="entry name" value="DNA helicase RuvA subunit, C-terminal domain"/>
    <property type="match status" value="1"/>
</dbReference>
<dbReference type="InterPro" id="IPR002715">
    <property type="entry name" value="Nas_poly-pep-assoc_cplx_dom"/>
</dbReference>
<dbReference type="VEuPathDB" id="PiroplasmaDB:BOVATA_000630"/>
<dbReference type="GO" id="GO:0005854">
    <property type="term" value="C:nascent polypeptide-associated complex"/>
    <property type="evidence" value="ECO:0007669"/>
    <property type="project" value="InterPro"/>
</dbReference>
<dbReference type="InterPro" id="IPR044034">
    <property type="entry name" value="NAC-like_UBA"/>
</dbReference>
<dbReference type="Pfam" id="PF01849">
    <property type="entry name" value="NAC"/>
    <property type="match status" value="1"/>
</dbReference>
<comment type="caution">
    <text evidence="3">The sequence shown here is derived from an EMBL/GenBank/DDBJ whole genome shotgun (WGS) entry which is preliminary data.</text>
</comment>
<dbReference type="GeneID" id="39872340"/>
<proteinExistence type="predicted"/>
<accession>A0A2H6K6G4</accession>
<name>A0A2H6K6G4_9APIC</name>
<evidence type="ECO:0000313" key="3">
    <source>
        <dbReference type="EMBL" id="GBE58570.1"/>
    </source>
</evidence>
<dbReference type="CDD" id="cd14278">
    <property type="entry name" value="UBA_NAC_like"/>
    <property type="match status" value="1"/>
</dbReference>
<feature type="compositionally biased region" description="Low complexity" evidence="1">
    <location>
        <begin position="214"/>
        <end position="226"/>
    </location>
</feature>
<dbReference type="OrthoDB" id="3169036at2759"/>
<dbReference type="SMART" id="SM01407">
    <property type="entry name" value="NAC"/>
    <property type="match status" value="1"/>
</dbReference>
<sequence>MTTESEKVDALVAEAMEESPEEVSSDGESDVEESRGVDGGIPKTRQNKNERKARKILAKMGLKPVEGVNKVCIKKSKQVYFVVNSPDVYKLPNSDTYVIFGEAKVEDTGASSALETVQRLSQLSSALQAVSAATASVTNMANALSAVSEAAAAAQAAQAEKEGNQVTDVTDDPEGAGAPESAEGGAAAEGGEGTATASSEPKGDEGETPKEGGDAPADASAVPAAAVDESAVNSGDVDLVVSQVGCTREQAVQALLKNNGDIVESIMSLSA</sequence>
<dbReference type="CDD" id="cd22054">
    <property type="entry name" value="NAC_NACA"/>
    <property type="match status" value="1"/>
</dbReference>
<dbReference type="EMBL" id="BDSA01000001">
    <property type="protein sequence ID" value="GBE58570.1"/>
    <property type="molecule type" value="Genomic_DNA"/>
</dbReference>